<dbReference type="SUPFAM" id="SSF56784">
    <property type="entry name" value="HAD-like"/>
    <property type="match status" value="1"/>
</dbReference>
<keyword evidence="7" id="KW-1278">Translocase</keyword>
<name>A0A1G4KHW1_9SACH</name>
<dbReference type="SFLD" id="SFLDS00003">
    <property type="entry name" value="Haloacid_Dehalogenase"/>
    <property type="match status" value="1"/>
</dbReference>
<keyword evidence="9 10" id="KW-0472">Membrane</keyword>
<feature type="transmembrane region" description="Helical" evidence="10">
    <location>
        <begin position="1140"/>
        <end position="1161"/>
    </location>
</feature>
<feature type="transmembrane region" description="Helical" evidence="10">
    <location>
        <begin position="582"/>
        <end position="604"/>
    </location>
</feature>
<dbReference type="Gene3D" id="3.40.1110.10">
    <property type="entry name" value="Calcium-transporting ATPase, cytoplasmic domain N"/>
    <property type="match status" value="1"/>
</dbReference>
<dbReference type="SFLD" id="SFLDG00002">
    <property type="entry name" value="C1.7:_P-type_atpase_like"/>
    <property type="match status" value="1"/>
</dbReference>
<dbReference type="NCBIfam" id="TIGR01494">
    <property type="entry name" value="ATPase_P-type"/>
    <property type="match status" value="2"/>
</dbReference>
<evidence type="ECO:0000256" key="11">
    <source>
        <dbReference type="SAM" id="MobiDB-lite"/>
    </source>
</evidence>
<dbReference type="EMBL" id="LT598468">
    <property type="protein sequence ID" value="SCV04075.1"/>
    <property type="molecule type" value="Genomic_DNA"/>
</dbReference>
<reference evidence="14" key="1">
    <citation type="submission" date="2016-03" db="EMBL/GenBank/DDBJ databases">
        <authorList>
            <person name="Devillers H."/>
        </authorList>
    </citation>
    <scope>NUCLEOTIDE SEQUENCE [LARGE SCALE GENOMIC DNA]</scope>
</reference>
<dbReference type="SFLD" id="SFLDF00027">
    <property type="entry name" value="p-type_atpase"/>
    <property type="match status" value="1"/>
</dbReference>
<keyword evidence="14" id="KW-1185">Reference proteome</keyword>
<evidence type="ECO:0000256" key="5">
    <source>
        <dbReference type="ARBA" id="ARBA00022741"/>
    </source>
</evidence>
<comment type="similarity">
    <text evidence="2 10">Belongs to the cation transport ATPase (P-type) (TC 3.A.3) family. Type IB subfamily.</text>
</comment>
<dbReference type="SUPFAM" id="SSF81660">
    <property type="entry name" value="Metal cation-transporting ATPase, ATP-binding domain N"/>
    <property type="match status" value="1"/>
</dbReference>
<dbReference type="InterPro" id="IPR001757">
    <property type="entry name" value="P_typ_ATPase"/>
</dbReference>
<dbReference type="PROSITE" id="PS50846">
    <property type="entry name" value="HMA_2"/>
    <property type="match status" value="1"/>
</dbReference>
<dbReference type="InterPro" id="IPR036163">
    <property type="entry name" value="HMA_dom_sf"/>
</dbReference>
<dbReference type="InterPro" id="IPR023299">
    <property type="entry name" value="ATPase_P-typ_cyto_dom_N"/>
</dbReference>
<dbReference type="InterPro" id="IPR059000">
    <property type="entry name" value="ATPase_P-type_domA"/>
</dbReference>
<dbReference type="GO" id="GO:0005507">
    <property type="term" value="F:copper ion binding"/>
    <property type="evidence" value="ECO:0007669"/>
    <property type="project" value="TreeGrafter"/>
</dbReference>
<dbReference type="SUPFAM" id="SSF55008">
    <property type="entry name" value="HMA, heavy metal-associated domain"/>
    <property type="match status" value="2"/>
</dbReference>
<feature type="domain" description="HMA" evidence="12">
    <location>
        <begin position="269"/>
        <end position="336"/>
    </location>
</feature>
<evidence type="ECO:0000256" key="6">
    <source>
        <dbReference type="ARBA" id="ARBA00022840"/>
    </source>
</evidence>
<dbReference type="Pfam" id="PF00702">
    <property type="entry name" value="Hydrolase"/>
    <property type="match status" value="1"/>
</dbReference>
<dbReference type="NCBIfam" id="TIGR01525">
    <property type="entry name" value="ATPase-IB_hvy"/>
    <property type="match status" value="1"/>
</dbReference>
<feature type="region of interest" description="Disordered" evidence="11">
    <location>
        <begin position="37"/>
        <end position="56"/>
    </location>
</feature>
<evidence type="ECO:0000256" key="4">
    <source>
        <dbReference type="ARBA" id="ARBA00022723"/>
    </source>
</evidence>
<feature type="transmembrane region" description="Helical" evidence="10">
    <location>
        <begin position="452"/>
        <end position="479"/>
    </location>
</feature>
<feature type="transmembrane region" description="Helical" evidence="10">
    <location>
        <begin position="1173"/>
        <end position="1192"/>
    </location>
</feature>
<dbReference type="PROSITE" id="PS00154">
    <property type="entry name" value="ATPASE_E1_E2"/>
    <property type="match status" value="1"/>
</dbReference>
<dbReference type="GO" id="GO:0016020">
    <property type="term" value="C:membrane"/>
    <property type="evidence" value="ECO:0007669"/>
    <property type="project" value="UniProtKB-SubCell"/>
</dbReference>
<dbReference type="InterPro" id="IPR036412">
    <property type="entry name" value="HAD-like_sf"/>
</dbReference>
<dbReference type="PRINTS" id="PR00119">
    <property type="entry name" value="CATATPASE"/>
</dbReference>
<evidence type="ECO:0000256" key="1">
    <source>
        <dbReference type="ARBA" id="ARBA00004141"/>
    </source>
</evidence>
<dbReference type="SUPFAM" id="SSF81665">
    <property type="entry name" value="Calcium ATPase, transmembrane domain M"/>
    <property type="match status" value="1"/>
</dbReference>
<evidence type="ECO:0000313" key="13">
    <source>
        <dbReference type="EMBL" id="SCV04075.1"/>
    </source>
</evidence>
<evidence type="ECO:0000256" key="8">
    <source>
        <dbReference type="ARBA" id="ARBA00022989"/>
    </source>
</evidence>
<proteinExistence type="inferred from homology"/>
<dbReference type="Gene3D" id="2.70.150.10">
    <property type="entry name" value="Calcium-transporting ATPase, cytoplasmic transduction domain A"/>
    <property type="match status" value="1"/>
</dbReference>
<dbReference type="InterPro" id="IPR006121">
    <property type="entry name" value="HMA_dom"/>
</dbReference>
<evidence type="ECO:0000313" key="14">
    <source>
        <dbReference type="Proteomes" id="UP000191024"/>
    </source>
</evidence>
<keyword evidence="4 10" id="KW-0479">Metal-binding</keyword>
<dbReference type="GO" id="GO:0055070">
    <property type="term" value="P:copper ion homeostasis"/>
    <property type="evidence" value="ECO:0007669"/>
    <property type="project" value="TreeGrafter"/>
</dbReference>
<dbReference type="PANTHER" id="PTHR43520">
    <property type="entry name" value="ATP7, ISOFORM B"/>
    <property type="match status" value="1"/>
</dbReference>
<dbReference type="GO" id="GO:0016887">
    <property type="term" value="F:ATP hydrolysis activity"/>
    <property type="evidence" value="ECO:0007669"/>
    <property type="project" value="InterPro"/>
</dbReference>
<dbReference type="CDD" id="cd00371">
    <property type="entry name" value="HMA"/>
    <property type="match status" value="2"/>
</dbReference>
<evidence type="ECO:0000259" key="12">
    <source>
        <dbReference type="PROSITE" id="PS50846"/>
    </source>
</evidence>
<protein>
    <submittedName>
        <fullName evidence="13">LAMI_0H13212g1_1</fullName>
    </submittedName>
</protein>
<dbReference type="InterPro" id="IPR027256">
    <property type="entry name" value="P-typ_ATPase_IB"/>
</dbReference>
<evidence type="ECO:0000256" key="3">
    <source>
        <dbReference type="ARBA" id="ARBA00022692"/>
    </source>
</evidence>
<dbReference type="PANTHER" id="PTHR43520:SF32">
    <property type="entry name" value="COPPER RESISTANCE P-TYPE ATPASE (EUROFUNG)"/>
    <property type="match status" value="1"/>
</dbReference>
<dbReference type="Gene3D" id="3.30.70.100">
    <property type="match status" value="2"/>
</dbReference>
<keyword evidence="5 10" id="KW-0547">Nucleotide-binding</keyword>
<evidence type="ECO:0000256" key="7">
    <source>
        <dbReference type="ARBA" id="ARBA00022967"/>
    </source>
</evidence>
<dbReference type="InterPro" id="IPR018303">
    <property type="entry name" value="ATPase_P-typ_P_site"/>
</dbReference>
<keyword evidence="3 10" id="KW-0812">Transmembrane</keyword>
<evidence type="ECO:0000256" key="2">
    <source>
        <dbReference type="ARBA" id="ARBA00006024"/>
    </source>
</evidence>
<feature type="transmembrane region" description="Helical" evidence="10">
    <location>
        <begin position="543"/>
        <end position="570"/>
    </location>
</feature>
<dbReference type="InterPro" id="IPR008250">
    <property type="entry name" value="ATPase_P-typ_transduc_dom_A_sf"/>
</dbReference>
<comment type="subcellular location">
    <subcellularLocation>
        <location evidence="1">Membrane</location>
        <topology evidence="1">Multi-pass membrane protein</topology>
    </subcellularLocation>
</comment>
<keyword evidence="6 10" id="KW-0067">ATP-binding</keyword>
<evidence type="ECO:0000256" key="9">
    <source>
        <dbReference type="ARBA" id="ARBA00023136"/>
    </source>
</evidence>
<keyword evidence="8 10" id="KW-1133">Transmembrane helix</keyword>
<dbReference type="Pfam" id="PF00122">
    <property type="entry name" value="E1-E2_ATPase"/>
    <property type="match status" value="1"/>
</dbReference>
<dbReference type="Gene3D" id="3.40.50.1000">
    <property type="entry name" value="HAD superfamily/HAD-like"/>
    <property type="match status" value="1"/>
</dbReference>
<dbReference type="Pfam" id="PF00403">
    <property type="entry name" value="HMA"/>
    <property type="match status" value="1"/>
</dbReference>
<dbReference type="InterPro" id="IPR023214">
    <property type="entry name" value="HAD_sf"/>
</dbReference>
<dbReference type="GO" id="GO:0005524">
    <property type="term" value="F:ATP binding"/>
    <property type="evidence" value="ECO:0007669"/>
    <property type="project" value="UniProtKB-UniRule"/>
</dbReference>
<organism evidence="13 14">
    <name type="scientific">Lachancea mirantina</name>
    <dbReference type="NCBI Taxonomy" id="1230905"/>
    <lineage>
        <taxon>Eukaryota</taxon>
        <taxon>Fungi</taxon>
        <taxon>Dikarya</taxon>
        <taxon>Ascomycota</taxon>
        <taxon>Saccharomycotina</taxon>
        <taxon>Saccharomycetes</taxon>
        <taxon>Saccharomycetales</taxon>
        <taxon>Saccharomycetaceae</taxon>
        <taxon>Lachancea</taxon>
    </lineage>
</organism>
<dbReference type="InterPro" id="IPR023298">
    <property type="entry name" value="ATPase_P-typ_TM_dom_sf"/>
</dbReference>
<gene>
    <name evidence="13" type="ORF">LAMI_0H13212G</name>
</gene>
<feature type="transmembrane region" description="Helical" evidence="10">
    <location>
        <begin position="785"/>
        <end position="809"/>
    </location>
</feature>
<sequence>MVLLEFRMDNIHCHECEDHIRITLSKYFEWVDKDDLESSNESYGSRGAKFLPSSSEDGKERFKASMKIDHSQGILEIHIYGVGVLLSRSDLSILVDSIKRDLTYEGFLVKSTIFAGDDEPSNNQEVPKQKLSFLKSWPRFAERREKKQRARHLKNCEFCRSPSEESHRPIEKSIEVVVNTDAAYEAFVSVECSDFEESSEVIKTEIEAFLHSTAAGKKSFFVRIDPKERSIVFTAPSKQMIQQVMDSLKPTGMGARLIDIKPYLGQTRYKITAAIDGITCAACASTISEAAQNLSYVEEVAVNVVSKTAIFIVSDDSASIAVGLKDAVEDCGYGFEQLGHTEALDDGFLKKQSRSVVLEVDGMFCDLCLERVEKALSRFQGANLVVEEKATLEQPHLKFSYNPNVSKSITIRSIKDAIETELSSGNTTTFEVFMKKEASFGDRLKEKSKKELIGICMRLVGATLFVIPTFIFGVVGMSLVNRDNVFRIWLDEPIWSGNVSRNTWILFILSTPVYFIIDEMFHKKAFMEIRALWKRKNNWKKRLLRFGSMSLLVSLGTSVAYFASLALLVISATSKRKMGEVGYTTTYFDSVIFLTFFLLIGRLLEGFSKNKSAQAIDELSSLKKEQAFLVTKTAEGKFVNEQQIEAYMLELGDFIRVPPGTSPAEDCIVVSGKAEFDESALTGEPVPVLRGVGEQIFAGTVNAGNAAVVGKVTSLNGESLVDQIVKSVRDGQMKKAQVEKLADLLTGYFVPIVILSAIVTWVIWISLAYSGALPISYLDIDAGGWAVWSLEFATSVFVVACPCGIGLAAPTALFEGSRLAARSGILARGGGAAFQESSRVSIVCFDKTGTLTTGNKLTVSDFALHSDPRMREITLQVTKDLEGSSSHPIAKGVSEFLLQNYGAAIAKNKMTNIREIAGRGLQADVNTSEILPNTSWSDLSPESAVVGNEAFMAANGCTLSNSQECLLKRWKAQGKSVVITAVRCPTLFGNNAYSAVLLMALENAIRPEAKDVIKKLQENGIQCWMISGDNAITAKAIADKLNISNVIAEVMPEEKAAKVKWIRNTHSQNGQLPIVAMVGDGTNDGPALACADVGIALASGSDLAVTSCDFVLLRSSNPLVSLLNLLELSKAVYRRVKFNFGWALLYNMIGVPIAAGVIYPYRNSRLSPVWASAAMAASSISVVMSSFALRLFRPSEVILESSNEIGDEQTQAKEFLLE</sequence>
<dbReference type="OrthoDB" id="432719at2759"/>
<dbReference type="STRING" id="1230905.A0A1G4KHW1"/>
<dbReference type="InterPro" id="IPR044492">
    <property type="entry name" value="P_typ_ATPase_HD_dom"/>
</dbReference>
<dbReference type="GO" id="GO:0043682">
    <property type="term" value="F:P-type divalent copper transporter activity"/>
    <property type="evidence" value="ECO:0007669"/>
    <property type="project" value="TreeGrafter"/>
</dbReference>
<dbReference type="SUPFAM" id="SSF81653">
    <property type="entry name" value="Calcium ATPase, transduction domain A"/>
    <property type="match status" value="1"/>
</dbReference>
<feature type="transmembrane region" description="Helical" evidence="10">
    <location>
        <begin position="741"/>
        <end position="765"/>
    </location>
</feature>
<accession>A0A1G4KHW1</accession>
<evidence type="ECO:0000256" key="10">
    <source>
        <dbReference type="RuleBase" id="RU362081"/>
    </source>
</evidence>
<dbReference type="AlphaFoldDB" id="A0A1G4KHW1"/>
<dbReference type="Proteomes" id="UP000191024">
    <property type="component" value="Chromosome H"/>
</dbReference>